<dbReference type="InterPro" id="IPR008914">
    <property type="entry name" value="PEBP"/>
</dbReference>
<dbReference type="SUPFAM" id="SSF49777">
    <property type="entry name" value="PEBP-like"/>
    <property type="match status" value="1"/>
</dbReference>
<dbReference type="PANTHER" id="PTHR11362">
    <property type="entry name" value="PHOSPHATIDYLETHANOLAMINE-BINDING PROTEIN"/>
    <property type="match status" value="1"/>
</dbReference>
<evidence type="ECO:0000313" key="3">
    <source>
        <dbReference type="Proteomes" id="UP001628179"/>
    </source>
</evidence>
<protein>
    <recommendedName>
        <fullName evidence="4">PEBP-like protein</fullName>
    </recommendedName>
</protein>
<accession>A0ABQ0G9R0</accession>
<dbReference type="Proteomes" id="UP001628179">
    <property type="component" value="Unassembled WGS sequence"/>
</dbReference>
<dbReference type="Gene3D" id="3.90.280.10">
    <property type="entry name" value="PEBP-like"/>
    <property type="match status" value="1"/>
</dbReference>
<dbReference type="EMBL" id="BAAFSV010000002">
    <property type="protein sequence ID" value="GAB1314487.1"/>
    <property type="molecule type" value="Genomic_DNA"/>
</dbReference>
<name>A0ABQ0G9R0_9PEZI</name>
<feature type="signal peptide" evidence="1">
    <location>
        <begin position="1"/>
        <end position="20"/>
    </location>
</feature>
<evidence type="ECO:0000256" key="1">
    <source>
        <dbReference type="SAM" id="SignalP"/>
    </source>
</evidence>
<keyword evidence="1" id="KW-0732">Signal</keyword>
<dbReference type="PANTHER" id="PTHR11362:SF141">
    <property type="entry name" value="PHOSPHATIDYLETHANOLAMINE-BINDING PROTEIN"/>
    <property type="match status" value="1"/>
</dbReference>
<organism evidence="2 3">
    <name type="scientific">Madurella fahalii</name>
    <dbReference type="NCBI Taxonomy" id="1157608"/>
    <lineage>
        <taxon>Eukaryota</taxon>
        <taxon>Fungi</taxon>
        <taxon>Dikarya</taxon>
        <taxon>Ascomycota</taxon>
        <taxon>Pezizomycotina</taxon>
        <taxon>Sordariomycetes</taxon>
        <taxon>Sordariomycetidae</taxon>
        <taxon>Sordariales</taxon>
        <taxon>Sordariales incertae sedis</taxon>
        <taxon>Madurella</taxon>
    </lineage>
</organism>
<keyword evidence="3" id="KW-1185">Reference proteome</keyword>
<evidence type="ECO:0008006" key="4">
    <source>
        <dbReference type="Google" id="ProtNLM"/>
    </source>
</evidence>
<evidence type="ECO:0000313" key="2">
    <source>
        <dbReference type="EMBL" id="GAB1314487.1"/>
    </source>
</evidence>
<comment type="caution">
    <text evidence="2">The sequence shown here is derived from an EMBL/GenBank/DDBJ whole genome shotgun (WGS) entry which is preliminary data.</text>
</comment>
<dbReference type="RefSeq" id="XP_070916218.1">
    <property type="nucleotide sequence ID" value="XM_071060117.1"/>
</dbReference>
<reference evidence="2 3" key="1">
    <citation type="submission" date="2024-09" db="EMBL/GenBank/DDBJ databases">
        <title>Itraconazole resistance in Madurella fahalii resulting from another homologue of gene encoding cytochrome P450 14-alpha sterol demethylase (CYP51).</title>
        <authorList>
            <person name="Yoshioka I."/>
            <person name="Fahal A.H."/>
            <person name="Kaneko S."/>
            <person name="Yaguchi T."/>
        </authorList>
    </citation>
    <scope>NUCLEOTIDE SEQUENCE [LARGE SCALE GENOMIC DNA]</scope>
    <source>
        <strain evidence="2 3">IFM 68171</strain>
    </source>
</reference>
<sequence length="196" mass="20642">MFFSPAALIPTLLLAGFVSAQTPEGFTPEVTAKLDIIFGTKAVDTPGASFTRAETARQPTIGTSDAPLTGTYLWMMIDLDVPANFQNPSAGPRRTNLHALITGFTPTTTATAEGVYVLTPPTSSSAGPVPYVGPAPPPENPPHAHRYVSLLYETPAGFSVSRAQVGQTFGFDLARFVETVGLDTPPVRAGYFNVTG</sequence>
<dbReference type="InterPro" id="IPR036610">
    <property type="entry name" value="PEBP-like_sf"/>
</dbReference>
<feature type="chain" id="PRO_5045039301" description="PEBP-like protein" evidence="1">
    <location>
        <begin position="21"/>
        <end position="196"/>
    </location>
</feature>
<gene>
    <name evidence="2" type="ORF">MFIFM68171_04697</name>
</gene>
<dbReference type="Pfam" id="PF01161">
    <property type="entry name" value="PBP"/>
    <property type="match status" value="1"/>
</dbReference>
<dbReference type="InterPro" id="IPR035810">
    <property type="entry name" value="PEBP_euk"/>
</dbReference>
<proteinExistence type="predicted"/>
<dbReference type="GeneID" id="98175440"/>